<accession>A0ABQ5HPN4</accession>
<reference evidence="1" key="2">
    <citation type="submission" date="2022-01" db="EMBL/GenBank/DDBJ databases">
        <authorList>
            <person name="Yamashiro T."/>
            <person name="Shiraishi A."/>
            <person name="Satake H."/>
            <person name="Nakayama K."/>
        </authorList>
    </citation>
    <scope>NUCLEOTIDE SEQUENCE</scope>
</reference>
<evidence type="ECO:0000313" key="1">
    <source>
        <dbReference type="EMBL" id="GJT89235.1"/>
    </source>
</evidence>
<reference evidence="1" key="1">
    <citation type="journal article" date="2022" name="Int. J. Mol. Sci.">
        <title>Draft Genome of Tanacetum Coccineum: Genomic Comparison of Closely Related Tanacetum-Family Plants.</title>
        <authorList>
            <person name="Yamashiro T."/>
            <person name="Shiraishi A."/>
            <person name="Nakayama K."/>
            <person name="Satake H."/>
        </authorList>
    </citation>
    <scope>NUCLEOTIDE SEQUENCE</scope>
</reference>
<evidence type="ECO:0000313" key="2">
    <source>
        <dbReference type="Proteomes" id="UP001151760"/>
    </source>
</evidence>
<proteinExistence type="predicted"/>
<comment type="caution">
    <text evidence="1">The sequence shown here is derived from an EMBL/GenBank/DDBJ whole genome shotgun (WGS) entry which is preliminary data.</text>
</comment>
<sequence length="160" mass="17968">MAWREPDLHPLGFSGNSQYEIASIPHDENSHLYLKQEDFLQPQLSPDVYMSYLLEGATTLSNSCDYGYYEDTKRDLMFDGLQSVGSGYGSSSNGEKEMDLVEMQRKDLWAAEESLLEAIAVDPINPYYAATYANFLWSNGPDDTCFPSDSPEFVAKSDDS</sequence>
<dbReference type="EMBL" id="BQNB010019804">
    <property type="protein sequence ID" value="GJT89235.1"/>
    <property type="molecule type" value="Genomic_DNA"/>
</dbReference>
<protein>
    <submittedName>
        <fullName evidence="1">Uncharacterized protein</fullName>
    </submittedName>
</protein>
<name>A0ABQ5HPN4_9ASTR</name>
<organism evidence="1 2">
    <name type="scientific">Tanacetum coccineum</name>
    <dbReference type="NCBI Taxonomy" id="301880"/>
    <lineage>
        <taxon>Eukaryota</taxon>
        <taxon>Viridiplantae</taxon>
        <taxon>Streptophyta</taxon>
        <taxon>Embryophyta</taxon>
        <taxon>Tracheophyta</taxon>
        <taxon>Spermatophyta</taxon>
        <taxon>Magnoliopsida</taxon>
        <taxon>eudicotyledons</taxon>
        <taxon>Gunneridae</taxon>
        <taxon>Pentapetalae</taxon>
        <taxon>asterids</taxon>
        <taxon>campanulids</taxon>
        <taxon>Asterales</taxon>
        <taxon>Asteraceae</taxon>
        <taxon>Asteroideae</taxon>
        <taxon>Anthemideae</taxon>
        <taxon>Anthemidinae</taxon>
        <taxon>Tanacetum</taxon>
    </lineage>
</organism>
<dbReference type="Proteomes" id="UP001151760">
    <property type="component" value="Unassembled WGS sequence"/>
</dbReference>
<keyword evidence="2" id="KW-1185">Reference proteome</keyword>
<gene>
    <name evidence="1" type="ORF">Tco_1070952</name>
</gene>